<accession>A0ABQ0QXS1</accession>
<comment type="caution">
    <text evidence="1">The sequence shown here is derived from an EMBL/GenBank/DDBJ whole genome shotgun (WGS) entry which is preliminary data.</text>
</comment>
<keyword evidence="2" id="KW-1185">Reference proteome</keyword>
<protein>
    <submittedName>
        <fullName evidence="1">Uncharacterized protein</fullName>
    </submittedName>
</protein>
<sequence length="79" mass="9222">MKEMSQEKVNRYKEEKANRKKMLRRQKVMNTVRKTVVSVVCVAVLGWIGYSAYSTYTESQPRESYEVDYSAVTEYLQGA</sequence>
<dbReference type="Proteomes" id="UP000702954">
    <property type="component" value="Unassembled WGS sequence"/>
</dbReference>
<name>A0ABQ0QXS1_9FIRM</name>
<evidence type="ECO:0000313" key="2">
    <source>
        <dbReference type="Proteomes" id="UP000702954"/>
    </source>
</evidence>
<gene>
    <name evidence="1" type="ORF">FAEUMB_17580</name>
</gene>
<proteinExistence type="predicted"/>
<evidence type="ECO:0000313" key="1">
    <source>
        <dbReference type="EMBL" id="GBU05217.1"/>
    </source>
</evidence>
<reference evidence="1 2" key="1">
    <citation type="journal article" date="2018" name="Int. J. Syst. Evol. Microbiol.">
        <title>Draft Genome Sequence of Faecalimonas umbilicata JCM 30896T, an Acetate-Producing Bacterium Isolated from Human Feces.</title>
        <authorList>
            <person name="Sakamoto M."/>
            <person name="Ikeyama N."/>
            <person name="Yuki M."/>
            <person name="Ohkuma M."/>
        </authorList>
    </citation>
    <scope>NUCLEOTIDE SEQUENCE [LARGE SCALE GENOMIC DNA]</scope>
    <source>
        <strain evidence="1 2">EGH7</strain>
    </source>
</reference>
<dbReference type="EMBL" id="BHEO01000008">
    <property type="protein sequence ID" value="GBU05217.1"/>
    <property type="molecule type" value="Genomic_DNA"/>
</dbReference>
<organism evidence="1 2">
    <name type="scientific">Faecalimonas umbilicata</name>
    <dbReference type="NCBI Taxonomy" id="1912855"/>
    <lineage>
        <taxon>Bacteria</taxon>
        <taxon>Bacillati</taxon>
        <taxon>Bacillota</taxon>
        <taxon>Clostridia</taxon>
        <taxon>Lachnospirales</taxon>
        <taxon>Lachnospiraceae</taxon>
        <taxon>Faecalimonas</taxon>
    </lineage>
</organism>